<evidence type="ECO:0000313" key="5">
    <source>
        <dbReference type="Proteomes" id="UP000319383"/>
    </source>
</evidence>
<dbReference type="KEGG" id="sdyn:Mal52_36690"/>
<proteinExistence type="predicted"/>
<dbReference type="RefSeq" id="WP_145380691.1">
    <property type="nucleotide sequence ID" value="NZ_CP036270.1"/>
</dbReference>
<accession>A0A517ZRS0</accession>
<dbReference type="GO" id="GO:0042806">
    <property type="term" value="F:fucose binding"/>
    <property type="evidence" value="ECO:0007669"/>
    <property type="project" value="TreeGrafter"/>
</dbReference>
<reference evidence="4 5" key="1">
    <citation type="submission" date="2019-02" db="EMBL/GenBank/DDBJ databases">
        <title>Deep-cultivation of Planctomycetes and their phenomic and genomic characterization uncovers novel biology.</title>
        <authorList>
            <person name="Wiegand S."/>
            <person name="Jogler M."/>
            <person name="Boedeker C."/>
            <person name="Pinto D."/>
            <person name="Vollmers J."/>
            <person name="Rivas-Marin E."/>
            <person name="Kohn T."/>
            <person name="Peeters S.H."/>
            <person name="Heuer A."/>
            <person name="Rast P."/>
            <person name="Oberbeckmann S."/>
            <person name="Bunk B."/>
            <person name="Jeske O."/>
            <person name="Meyerdierks A."/>
            <person name="Storesund J.E."/>
            <person name="Kallscheuer N."/>
            <person name="Luecker S."/>
            <person name="Lage O.M."/>
            <person name="Pohl T."/>
            <person name="Merkel B.J."/>
            <person name="Hornburger P."/>
            <person name="Mueller R.-W."/>
            <person name="Bruemmer F."/>
            <person name="Labrenz M."/>
            <person name="Spormann A.M."/>
            <person name="Op den Camp H."/>
            <person name="Overmann J."/>
            <person name="Amann R."/>
            <person name="Jetten M.S.M."/>
            <person name="Mascher T."/>
            <person name="Medema M.H."/>
            <person name="Devos D.P."/>
            <person name="Kaster A.-K."/>
            <person name="Ovreas L."/>
            <person name="Rohde M."/>
            <person name="Galperin M.Y."/>
            <person name="Jogler C."/>
        </authorList>
    </citation>
    <scope>NUCLEOTIDE SEQUENCE [LARGE SCALE GENOMIC DNA]</scope>
    <source>
        <strain evidence="4 5">Mal52</strain>
    </source>
</reference>
<dbReference type="EMBL" id="CP036276">
    <property type="protein sequence ID" value="QDU45179.1"/>
    <property type="molecule type" value="Genomic_DNA"/>
</dbReference>
<dbReference type="Gene3D" id="3.40.1650.10">
    <property type="entry name" value="RbsD-like domain"/>
    <property type="match status" value="1"/>
</dbReference>
<dbReference type="InterPro" id="IPR007721">
    <property type="entry name" value="RbsD_FucU"/>
</dbReference>
<dbReference type="PANTHER" id="PTHR31690:SF4">
    <property type="entry name" value="FUCOSE MUTAROTASE"/>
    <property type="match status" value="1"/>
</dbReference>
<dbReference type="AlphaFoldDB" id="A0A517ZRS0"/>
<dbReference type="Proteomes" id="UP000319383">
    <property type="component" value="Chromosome"/>
</dbReference>
<dbReference type="OrthoDB" id="9805009at2"/>
<dbReference type="PANTHER" id="PTHR31690">
    <property type="entry name" value="FUCOSE MUTAROTASE"/>
    <property type="match status" value="1"/>
</dbReference>
<dbReference type="InterPro" id="IPR023750">
    <property type="entry name" value="RbsD-like_sf"/>
</dbReference>
<dbReference type="InterPro" id="IPR050443">
    <property type="entry name" value="RbsD/FucU_mutarotase"/>
</dbReference>
<dbReference type="GO" id="GO:0062193">
    <property type="term" value="F:D-ribose pyranase activity"/>
    <property type="evidence" value="ECO:0007669"/>
    <property type="project" value="UniProtKB-EC"/>
</dbReference>
<dbReference type="EC" id="5.1.3.-" evidence="4"/>
<dbReference type="SUPFAM" id="SSF102546">
    <property type="entry name" value="RbsD-like"/>
    <property type="match status" value="1"/>
</dbReference>
<evidence type="ECO:0000256" key="3">
    <source>
        <dbReference type="ARBA" id="ARBA00036324"/>
    </source>
</evidence>
<dbReference type="GO" id="GO:0006004">
    <property type="term" value="P:fucose metabolic process"/>
    <property type="evidence" value="ECO:0007669"/>
    <property type="project" value="TreeGrafter"/>
</dbReference>
<gene>
    <name evidence="4" type="primary">fucU</name>
    <name evidence="4" type="ORF">Mal52_36690</name>
</gene>
<evidence type="ECO:0000313" key="4">
    <source>
        <dbReference type="EMBL" id="QDU45179.1"/>
    </source>
</evidence>
<evidence type="ECO:0000256" key="1">
    <source>
        <dbReference type="ARBA" id="ARBA00000223"/>
    </source>
</evidence>
<organism evidence="4 5">
    <name type="scientific">Symmachiella dynata</name>
    <dbReference type="NCBI Taxonomy" id="2527995"/>
    <lineage>
        <taxon>Bacteria</taxon>
        <taxon>Pseudomonadati</taxon>
        <taxon>Planctomycetota</taxon>
        <taxon>Planctomycetia</taxon>
        <taxon>Planctomycetales</taxon>
        <taxon>Planctomycetaceae</taxon>
        <taxon>Symmachiella</taxon>
    </lineage>
</organism>
<sequence>MLKGVPTTISPELMQVLMSMGHGDEIVIADGNFPADSHAERLVRCDGLAGLPVIEGILKFLPVDTFVDDVAVVMQPVDKSATEPPIWTGFRRALERAEDREIQLTLIDRHAFYDRAREAYAIVATSETALYANLILKKGVVAP</sequence>
<dbReference type="GO" id="GO:0036373">
    <property type="term" value="F:L-fucose mutarotase activity"/>
    <property type="evidence" value="ECO:0007669"/>
    <property type="project" value="UniProtKB-EC"/>
</dbReference>
<evidence type="ECO:0000256" key="2">
    <source>
        <dbReference type="ARBA" id="ARBA00023235"/>
    </source>
</evidence>
<comment type="catalytic activity">
    <reaction evidence="3">
        <text>alpha-L-fucose = beta-L-fucose</text>
        <dbReference type="Rhea" id="RHEA:25580"/>
        <dbReference type="ChEBI" id="CHEBI:42548"/>
        <dbReference type="ChEBI" id="CHEBI:42589"/>
        <dbReference type="EC" id="5.1.3.29"/>
    </reaction>
</comment>
<keyword evidence="2 4" id="KW-0413">Isomerase</keyword>
<keyword evidence="5" id="KW-1185">Reference proteome</keyword>
<name>A0A517ZRS0_9PLAN</name>
<protein>
    <submittedName>
        <fullName evidence="4">L-fucose mutarotase</fullName>
        <ecNumber evidence="4">5.1.3.-</ecNumber>
    </submittedName>
</protein>
<dbReference type="Pfam" id="PF05025">
    <property type="entry name" value="RbsD_FucU"/>
    <property type="match status" value="1"/>
</dbReference>
<comment type="catalytic activity">
    <reaction evidence="1">
        <text>beta-D-ribopyranose = beta-D-ribofuranose</text>
        <dbReference type="Rhea" id="RHEA:25432"/>
        <dbReference type="ChEBI" id="CHEBI:27476"/>
        <dbReference type="ChEBI" id="CHEBI:47002"/>
        <dbReference type="EC" id="5.4.99.62"/>
    </reaction>
</comment>